<name>A0A4P9XZB7_9FUNG</name>
<proteinExistence type="predicted"/>
<dbReference type="AlphaFoldDB" id="A0A4P9XZB7"/>
<sequence>MEDDTWPKEKVDEEGEKKLADDGTLLDGRQYTFNVYTFPARHPTRLYALAVEAARAAGYRDTQHMSSSHPYIRRVISTPEERGQLVEAGRLDKRMKHRPVNLVAASSIFRAFGHRVILNGRPGEDDY</sequence>
<protein>
    <submittedName>
        <fullName evidence="2">Chromatin-remodelling complex, RSC SWI/SNF subunit Rsc7/Swp82</fullName>
    </submittedName>
</protein>
<keyword evidence="3" id="KW-1185">Reference proteome</keyword>
<organism evidence="2 3">
    <name type="scientific">Piptocephalis cylindrospora</name>
    <dbReference type="NCBI Taxonomy" id="1907219"/>
    <lineage>
        <taxon>Eukaryota</taxon>
        <taxon>Fungi</taxon>
        <taxon>Fungi incertae sedis</taxon>
        <taxon>Zoopagomycota</taxon>
        <taxon>Zoopagomycotina</taxon>
        <taxon>Zoopagomycetes</taxon>
        <taxon>Zoopagales</taxon>
        <taxon>Piptocephalidaceae</taxon>
        <taxon>Piptocephalis</taxon>
    </lineage>
</organism>
<evidence type="ECO:0000313" key="3">
    <source>
        <dbReference type="Proteomes" id="UP000267251"/>
    </source>
</evidence>
<dbReference type="EMBL" id="KZ988633">
    <property type="protein sequence ID" value="RKP11823.1"/>
    <property type="molecule type" value="Genomic_DNA"/>
</dbReference>
<evidence type="ECO:0000256" key="1">
    <source>
        <dbReference type="SAM" id="MobiDB-lite"/>
    </source>
</evidence>
<gene>
    <name evidence="2" type="ORF">BJ684DRAFT_12384</name>
</gene>
<feature type="non-terminal residue" evidence="2">
    <location>
        <position position="127"/>
    </location>
</feature>
<dbReference type="Proteomes" id="UP000267251">
    <property type="component" value="Unassembled WGS sequence"/>
</dbReference>
<dbReference type="InterPro" id="IPR013933">
    <property type="entry name" value="CRC_Rsc7/Swp82"/>
</dbReference>
<reference evidence="3" key="1">
    <citation type="journal article" date="2018" name="Nat. Microbiol.">
        <title>Leveraging single-cell genomics to expand the fungal tree of life.</title>
        <authorList>
            <person name="Ahrendt S.R."/>
            <person name="Quandt C.A."/>
            <person name="Ciobanu D."/>
            <person name="Clum A."/>
            <person name="Salamov A."/>
            <person name="Andreopoulos B."/>
            <person name="Cheng J.F."/>
            <person name="Woyke T."/>
            <person name="Pelin A."/>
            <person name="Henrissat B."/>
            <person name="Reynolds N.K."/>
            <person name="Benny G.L."/>
            <person name="Smith M.E."/>
            <person name="James T.Y."/>
            <person name="Grigoriev I.V."/>
        </authorList>
    </citation>
    <scope>NUCLEOTIDE SEQUENCE [LARGE SCALE GENOMIC DNA]</scope>
</reference>
<dbReference type="Pfam" id="PF08624">
    <property type="entry name" value="CRC_subunit"/>
    <property type="match status" value="1"/>
</dbReference>
<feature type="region of interest" description="Disordered" evidence="1">
    <location>
        <begin position="1"/>
        <end position="21"/>
    </location>
</feature>
<evidence type="ECO:0000313" key="2">
    <source>
        <dbReference type="EMBL" id="RKP11823.1"/>
    </source>
</evidence>
<dbReference type="OrthoDB" id="5598844at2759"/>
<accession>A0A4P9XZB7</accession>